<protein>
    <submittedName>
        <fullName evidence="1">Uncharacterized protein</fullName>
    </submittedName>
</protein>
<reference evidence="1" key="1">
    <citation type="submission" date="2011-01" db="EMBL/GenBank/DDBJ databases">
        <title>The Genome Sequence of Nematocida parisii strain ERTm3.</title>
        <authorList>
            <consortium name="The Broad Institute Genome Sequencing Platform"/>
            <consortium name="The Broad Institute Genome Sequencing Center for Infectious Disease"/>
            <person name="Cuomo C."/>
            <person name="Troemel E."/>
            <person name="Young S.K."/>
            <person name="Zeng Q."/>
            <person name="Gargeya S."/>
            <person name="Fitzgerald M."/>
            <person name="Haas B."/>
            <person name="Abouelleil A."/>
            <person name="Alvarado L."/>
            <person name="Arachchi H.M."/>
            <person name="Berlin A."/>
            <person name="Chapman S.B."/>
            <person name="Gearin G."/>
            <person name="Goldberg J."/>
            <person name="Griggs A."/>
            <person name="Gujja S."/>
            <person name="Hansen M."/>
            <person name="Heiman D."/>
            <person name="Howarth C."/>
            <person name="Larimer J."/>
            <person name="Lui A."/>
            <person name="MacDonald P.J.P."/>
            <person name="McCowen C."/>
            <person name="Montmayeur A."/>
            <person name="Murphy C."/>
            <person name="Neiman D."/>
            <person name="Pearson M."/>
            <person name="Priest M."/>
            <person name="Roberts A."/>
            <person name="Saif S."/>
            <person name="Shea T."/>
            <person name="Sisk P."/>
            <person name="Stolte C."/>
            <person name="Sykes S."/>
            <person name="Wortman J."/>
            <person name="Nusbaum C."/>
            <person name="Birren B."/>
        </authorList>
    </citation>
    <scope>NUCLEOTIDE SEQUENCE</scope>
    <source>
        <strain evidence="1">ERTm3</strain>
    </source>
</reference>
<evidence type="ECO:0000313" key="2">
    <source>
        <dbReference type="Proteomes" id="UP000002872"/>
    </source>
</evidence>
<dbReference type="VEuPathDB" id="MicrosporidiaDB:NEQG_02494"/>
<dbReference type="AlphaFoldDB" id="I3EDS4"/>
<evidence type="ECO:0000313" key="1">
    <source>
        <dbReference type="EMBL" id="EIJ87371.1"/>
    </source>
</evidence>
<dbReference type="Proteomes" id="UP000002872">
    <property type="component" value="Unassembled WGS sequence"/>
</dbReference>
<organism evidence="1 2">
    <name type="scientific">Nematocida parisii (strain ERTm3)</name>
    <name type="common">Nematode killer fungus</name>
    <dbReference type="NCBI Taxonomy" id="935791"/>
    <lineage>
        <taxon>Eukaryota</taxon>
        <taxon>Fungi</taxon>
        <taxon>Fungi incertae sedis</taxon>
        <taxon>Microsporidia</taxon>
        <taxon>Nematocida</taxon>
    </lineage>
</organism>
<proteinExistence type="predicted"/>
<dbReference type="InParanoid" id="I3EDS4"/>
<gene>
    <name evidence="1" type="ORF">NEQG_02494</name>
</gene>
<sequence length="53" mass="6553">MQMPSKHSQFVYLLCVIYFLKESRIEIKFILFYMYILSENKIKFNLVTELENR</sequence>
<dbReference type="EMBL" id="GL870883">
    <property type="protein sequence ID" value="EIJ87371.1"/>
    <property type="molecule type" value="Genomic_DNA"/>
</dbReference>
<name>I3EDS4_NEMP3</name>
<keyword evidence="2" id="KW-1185">Reference proteome</keyword>
<dbReference type="HOGENOM" id="CLU_3069231_0_0_1"/>
<accession>I3EDS4</accession>